<dbReference type="Proteomes" id="UP000007875">
    <property type="component" value="Unassembled WGS sequence"/>
</dbReference>
<dbReference type="Ensembl" id="ENSCSAVT00000003128.1">
    <property type="protein sequence ID" value="ENSCSAVP00000003082.1"/>
    <property type="gene ID" value="ENSCSAVG00000001828.1"/>
</dbReference>
<feature type="region of interest" description="Disordered" evidence="1">
    <location>
        <begin position="1"/>
        <end position="82"/>
    </location>
</feature>
<protein>
    <submittedName>
        <fullName evidence="2">Uncharacterized protein</fullName>
    </submittedName>
</protein>
<reference evidence="3" key="1">
    <citation type="submission" date="2003-08" db="EMBL/GenBank/DDBJ databases">
        <authorList>
            <person name="Birren B."/>
            <person name="Nusbaum C."/>
            <person name="Abebe A."/>
            <person name="Abouelleil A."/>
            <person name="Adekoya E."/>
            <person name="Ait-zahra M."/>
            <person name="Allen N."/>
            <person name="Allen T."/>
            <person name="An P."/>
            <person name="Anderson M."/>
            <person name="Anderson S."/>
            <person name="Arachchi H."/>
            <person name="Armbruster J."/>
            <person name="Bachantsang P."/>
            <person name="Baldwin J."/>
            <person name="Barry A."/>
            <person name="Bayul T."/>
            <person name="Blitshsteyn B."/>
            <person name="Bloom T."/>
            <person name="Blye J."/>
            <person name="Boguslavskiy L."/>
            <person name="Borowsky M."/>
            <person name="Boukhgalter B."/>
            <person name="Brunache A."/>
            <person name="Butler J."/>
            <person name="Calixte N."/>
            <person name="Calvo S."/>
            <person name="Camarata J."/>
            <person name="Campo K."/>
            <person name="Chang J."/>
            <person name="Cheshatsang Y."/>
            <person name="Citroen M."/>
            <person name="Collymore A."/>
            <person name="Considine T."/>
            <person name="Cook A."/>
            <person name="Cooke P."/>
            <person name="Corum B."/>
            <person name="Cuomo C."/>
            <person name="David R."/>
            <person name="Dawoe T."/>
            <person name="Degray S."/>
            <person name="Dodge S."/>
            <person name="Dooley K."/>
            <person name="Dorje P."/>
            <person name="Dorjee K."/>
            <person name="Dorris L."/>
            <person name="Duffey N."/>
            <person name="Dupes A."/>
            <person name="Elkins T."/>
            <person name="Engels R."/>
            <person name="Erickson J."/>
            <person name="Farina A."/>
            <person name="Faro S."/>
            <person name="Ferreira P."/>
            <person name="Fischer H."/>
            <person name="Fitzgerald M."/>
            <person name="Foley K."/>
            <person name="Gage D."/>
            <person name="Galagan J."/>
            <person name="Gearin G."/>
            <person name="Gnerre S."/>
            <person name="Gnirke A."/>
            <person name="Goyette A."/>
            <person name="Graham J."/>
            <person name="Grandbois E."/>
            <person name="Gyaltsen K."/>
            <person name="Hafez N."/>
            <person name="Hagopian D."/>
            <person name="Hagos B."/>
            <person name="Hall J."/>
            <person name="Hatcher B."/>
            <person name="Heller A."/>
            <person name="Higgins H."/>
            <person name="Honan T."/>
            <person name="Horn A."/>
            <person name="Houde N."/>
            <person name="Hughes L."/>
            <person name="Hulme W."/>
            <person name="Husby E."/>
            <person name="Iliev I."/>
            <person name="Jaffe D."/>
            <person name="Jones C."/>
            <person name="Kamal M."/>
            <person name="Kamat A."/>
            <person name="Kamvysselis M."/>
            <person name="Karlsson E."/>
            <person name="Kells C."/>
            <person name="Kieu A."/>
            <person name="Kisner P."/>
            <person name="Kodira C."/>
            <person name="Kulbokas E."/>
            <person name="Labutti K."/>
            <person name="Lama D."/>
            <person name="Landers T."/>
            <person name="Leger J."/>
            <person name="Levine S."/>
            <person name="Lewis D."/>
            <person name="Lewis T."/>
            <person name="Lindblad-toh K."/>
            <person name="Liu X."/>
            <person name="Lokyitsang T."/>
            <person name="Lokyitsang Y."/>
            <person name="Lucien O."/>
            <person name="Lui A."/>
            <person name="Ma L.J."/>
            <person name="Mabbitt R."/>
            <person name="Macdonald J."/>
            <person name="Maclean C."/>
            <person name="Major J."/>
            <person name="Manning J."/>
            <person name="Marabella R."/>
            <person name="Maru K."/>
            <person name="Matthews C."/>
            <person name="Mauceli E."/>
            <person name="Mccarthy M."/>
            <person name="Mcdonough S."/>
            <person name="Mcghee T."/>
            <person name="Meldrim J."/>
            <person name="Meneus L."/>
            <person name="Mesirov J."/>
            <person name="Mihalev A."/>
            <person name="Mihova T."/>
            <person name="Mikkelsen T."/>
            <person name="Mlenga V."/>
            <person name="Moru K."/>
            <person name="Mozes J."/>
            <person name="Mulrain L."/>
            <person name="Munson G."/>
            <person name="Naylor J."/>
            <person name="Newes C."/>
            <person name="Nguyen C."/>
            <person name="Nguyen N."/>
            <person name="Nguyen T."/>
            <person name="Nicol R."/>
            <person name="Nielsen C."/>
            <person name="Nizzari M."/>
            <person name="Norbu C."/>
            <person name="Norbu N."/>
            <person name="O'donnell P."/>
            <person name="Okoawo O."/>
            <person name="O'leary S."/>
            <person name="Omotosho B."/>
            <person name="O'neill K."/>
            <person name="Osman S."/>
            <person name="Parker S."/>
            <person name="Perrin D."/>
            <person name="Phunkhang P."/>
            <person name="Piqani B."/>
            <person name="Purcell S."/>
            <person name="Rachupka T."/>
            <person name="Ramasamy U."/>
            <person name="Rameau R."/>
            <person name="Ray V."/>
            <person name="Raymond C."/>
            <person name="Retta R."/>
            <person name="Richardson S."/>
            <person name="Rise C."/>
            <person name="Rodriguez J."/>
            <person name="Rogers J."/>
            <person name="Rogov P."/>
            <person name="Rutman M."/>
            <person name="Schupbach R."/>
            <person name="Seaman C."/>
            <person name="Settipalli S."/>
            <person name="Sharpe T."/>
            <person name="Sheridan J."/>
            <person name="Sherpa N."/>
            <person name="Shi J."/>
            <person name="Smirnov S."/>
            <person name="Smith C."/>
            <person name="Sougnez C."/>
            <person name="Spencer B."/>
            <person name="Stalker J."/>
            <person name="Stange-thomann N."/>
            <person name="Stavropoulos S."/>
            <person name="Stetson K."/>
            <person name="Stone C."/>
            <person name="Stone S."/>
            <person name="Stubbs M."/>
            <person name="Talamas J."/>
            <person name="Tchuinga P."/>
            <person name="Tenzing P."/>
            <person name="Tesfaye S."/>
            <person name="Theodore J."/>
            <person name="Thoulutsang Y."/>
            <person name="Topham K."/>
            <person name="Towey S."/>
            <person name="Tsamla T."/>
            <person name="Tsomo N."/>
            <person name="Vallee D."/>
            <person name="Vassiliev H."/>
            <person name="Venkataraman V."/>
            <person name="Vinson J."/>
            <person name="Vo A."/>
            <person name="Wade C."/>
            <person name="Wang S."/>
            <person name="Wangchuk T."/>
            <person name="Wangdi T."/>
            <person name="Whittaker C."/>
            <person name="Wilkinson J."/>
            <person name="Wu Y."/>
            <person name="Wyman D."/>
            <person name="Yadav S."/>
            <person name="Yang S."/>
            <person name="Yang X."/>
            <person name="Yeager S."/>
            <person name="Yee E."/>
            <person name="Young G."/>
            <person name="Zainoun J."/>
            <person name="Zembeck L."/>
            <person name="Zimmer A."/>
            <person name="Zody M."/>
            <person name="Lander E."/>
        </authorList>
    </citation>
    <scope>NUCLEOTIDE SEQUENCE [LARGE SCALE GENOMIC DNA]</scope>
</reference>
<name>H2YCN4_CIOSA</name>
<dbReference type="AlphaFoldDB" id="H2YCN4"/>
<dbReference type="OMA" id="PNIQNDP"/>
<sequence length="226" mass="24966">MEESLENLRELAAGLSRGPSPMPGGRTPKITPSSYQPLSANSRSRNSGVRNQISRSKSLEMDEELGRTHPHPSHLSKSVHSVAEPNSAFRRAIEDAGIRTQLPRPPSSSLLTKVLSPNIQNDPSRGRWQESGLDTNSWLPPSINYPDLESQPVPMHVYKNHMPSRVNVYSRHAVAAMPSGNRFNVPTPEMKVTRYNSTEWVDIMGVSPNHSPALPHPPDRHAKAIG</sequence>
<feature type="compositionally biased region" description="Basic and acidic residues" evidence="1">
    <location>
        <begin position="57"/>
        <end position="67"/>
    </location>
</feature>
<evidence type="ECO:0000313" key="2">
    <source>
        <dbReference type="Ensembl" id="ENSCSAVP00000003082.1"/>
    </source>
</evidence>
<reference evidence="2" key="2">
    <citation type="submission" date="2025-08" db="UniProtKB">
        <authorList>
            <consortium name="Ensembl"/>
        </authorList>
    </citation>
    <scope>IDENTIFICATION</scope>
</reference>
<proteinExistence type="predicted"/>
<reference evidence="2" key="3">
    <citation type="submission" date="2025-09" db="UniProtKB">
        <authorList>
            <consortium name="Ensembl"/>
        </authorList>
    </citation>
    <scope>IDENTIFICATION</scope>
</reference>
<accession>H2YCN4</accession>
<evidence type="ECO:0000313" key="3">
    <source>
        <dbReference type="Proteomes" id="UP000007875"/>
    </source>
</evidence>
<organism evidence="2 3">
    <name type="scientific">Ciona savignyi</name>
    <name type="common">Pacific transparent sea squirt</name>
    <dbReference type="NCBI Taxonomy" id="51511"/>
    <lineage>
        <taxon>Eukaryota</taxon>
        <taxon>Metazoa</taxon>
        <taxon>Chordata</taxon>
        <taxon>Tunicata</taxon>
        <taxon>Ascidiacea</taxon>
        <taxon>Phlebobranchia</taxon>
        <taxon>Cionidae</taxon>
        <taxon>Ciona</taxon>
    </lineage>
</organism>
<feature type="compositionally biased region" description="Polar residues" evidence="1">
    <location>
        <begin position="30"/>
        <end position="56"/>
    </location>
</feature>
<feature type="compositionally biased region" description="Polar residues" evidence="1">
    <location>
        <begin position="107"/>
        <end position="123"/>
    </location>
</feature>
<dbReference type="GeneTree" id="ENSGT00390000006948"/>
<dbReference type="HOGENOM" id="CLU_1227197_0_0_1"/>
<evidence type="ECO:0000256" key="1">
    <source>
        <dbReference type="SAM" id="MobiDB-lite"/>
    </source>
</evidence>
<dbReference type="InParanoid" id="H2YCN4"/>
<keyword evidence="3" id="KW-1185">Reference proteome</keyword>
<feature type="region of interest" description="Disordered" evidence="1">
    <location>
        <begin position="100"/>
        <end position="132"/>
    </location>
</feature>